<dbReference type="Pfam" id="PF04397">
    <property type="entry name" value="LytTR"/>
    <property type="match status" value="1"/>
</dbReference>
<keyword evidence="2" id="KW-0472">Membrane</keyword>
<feature type="transmembrane region" description="Helical" evidence="2">
    <location>
        <begin position="88"/>
        <end position="109"/>
    </location>
</feature>
<proteinExistence type="predicted"/>
<dbReference type="AlphaFoldDB" id="A0A1Q2H1F7"/>
<dbReference type="KEGG" id="paln:B0W48_15905"/>
<reference evidence="4 5" key="1">
    <citation type="submission" date="2017-02" db="EMBL/GenBank/DDBJ databases">
        <title>Complete genome sequence of the cold-active Pseudoalteromonas aliena strain EH1 isolated from Arctic seawater.</title>
        <authorList>
            <person name="Kim E."/>
            <person name="Heo E."/>
            <person name="Kim H."/>
            <person name="Kim D."/>
        </authorList>
    </citation>
    <scope>NUCLEOTIDE SEQUENCE [LARGE SCALE GENOMIC DNA]</scope>
    <source>
        <strain evidence="4 5">EH1</strain>
    </source>
</reference>
<feature type="transmembrane region" description="Helical" evidence="2">
    <location>
        <begin position="115"/>
        <end position="135"/>
    </location>
</feature>
<dbReference type="InterPro" id="IPR046947">
    <property type="entry name" value="LytR-like"/>
</dbReference>
<sequence>MTLWLKDDLASRKLVVYRAILFSIVTLFILFVFQPFGTTNDTEPYKLLRLSGYGLVTFCALLLSGFIEIFLIRLNLSNKLRIIVTPSLYILVTALFNHGYFVVAMLGAWHWQNQILFIVYTLAVGLFPISFIFVVNRHAKHMLLTTEKIPVVKTKQRSCEEVEKNNVPPHPLITLIGDNKGDKLTIALSDILFIKSADNYCELATIENDVVSHKLLRITLTGLLKQLPQNTFLYRCHRSYAVNLQLVAVSKGNAGGLQLSMNSFDFTIPVSRTYVDVIKQALLLTPDVC</sequence>
<gene>
    <name evidence="4" type="ORF">B0W48_15905</name>
</gene>
<dbReference type="GO" id="GO:0000156">
    <property type="term" value="F:phosphorelay response regulator activity"/>
    <property type="evidence" value="ECO:0007669"/>
    <property type="project" value="InterPro"/>
</dbReference>
<dbReference type="STRING" id="247523.B0W48_15905"/>
<dbReference type="SMART" id="SM00850">
    <property type="entry name" value="LytTR"/>
    <property type="match status" value="1"/>
</dbReference>
<keyword evidence="2" id="KW-1133">Transmembrane helix</keyword>
<dbReference type="PANTHER" id="PTHR37299:SF1">
    <property type="entry name" value="STAGE 0 SPORULATION PROTEIN A HOMOLOG"/>
    <property type="match status" value="1"/>
</dbReference>
<dbReference type="InterPro" id="IPR007492">
    <property type="entry name" value="LytTR_DNA-bd_dom"/>
</dbReference>
<dbReference type="PROSITE" id="PS50930">
    <property type="entry name" value="HTH_LYTTR"/>
    <property type="match status" value="1"/>
</dbReference>
<evidence type="ECO:0000259" key="3">
    <source>
        <dbReference type="PROSITE" id="PS50930"/>
    </source>
</evidence>
<organism evidence="4 5">
    <name type="scientific">Pseudoalteromonas aliena</name>
    <dbReference type="NCBI Taxonomy" id="247523"/>
    <lineage>
        <taxon>Bacteria</taxon>
        <taxon>Pseudomonadati</taxon>
        <taxon>Pseudomonadota</taxon>
        <taxon>Gammaproteobacteria</taxon>
        <taxon>Alteromonadales</taxon>
        <taxon>Pseudoalteromonadaceae</taxon>
        <taxon>Pseudoalteromonas</taxon>
    </lineage>
</organism>
<dbReference type="EMBL" id="CP019628">
    <property type="protein sequence ID" value="AQQ01121.1"/>
    <property type="molecule type" value="Genomic_DNA"/>
</dbReference>
<protein>
    <submittedName>
        <fullName evidence="4">DNA-binding protein</fullName>
    </submittedName>
</protein>
<keyword evidence="1" id="KW-0902">Two-component regulatory system</keyword>
<dbReference type="RefSeq" id="WP_077537775.1">
    <property type="nucleotide sequence ID" value="NZ_CANLYY010000004.1"/>
</dbReference>
<evidence type="ECO:0000313" key="4">
    <source>
        <dbReference type="EMBL" id="AQQ01121.1"/>
    </source>
</evidence>
<name>A0A1Q2H1F7_9GAMM</name>
<evidence type="ECO:0000256" key="2">
    <source>
        <dbReference type="SAM" id="Phobius"/>
    </source>
</evidence>
<feature type="domain" description="HTH LytTR-type" evidence="3">
    <location>
        <begin position="185"/>
        <end position="284"/>
    </location>
</feature>
<dbReference type="GO" id="GO:0003677">
    <property type="term" value="F:DNA binding"/>
    <property type="evidence" value="ECO:0007669"/>
    <property type="project" value="UniProtKB-KW"/>
</dbReference>
<accession>A0A1Q2H1F7</accession>
<evidence type="ECO:0000313" key="5">
    <source>
        <dbReference type="Proteomes" id="UP000188243"/>
    </source>
</evidence>
<feature type="transmembrane region" description="Helical" evidence="2">
    <location>
        <begin position="15"/>
        <end position="33"/>
    </location>
</feature>
<dbReference type="PANTHER" id="PTHR37299">
    <property type="entry name" value="TRANSCRIPTIONAL REGULATOR-RELATED"/>
    <property type="match status" value="1"/>
</dbReference>
<dbReference type="Gene3D" id="2.40.50.1020">
    <property type="entry name" value="LytTr DNA-binding domain"/>
    <property type="match status" value="1"/>
</dbReference>
<keyword evidence="4" id="KW-0238">DNA-binding</keyword>
<keyword evidence="2" id="KW-0812">Transmembrane</keyword>
<dbReference type="Proteomes" id="UP000188243">
    <property type="component" value="Chromosome"/>
</dbReference>
<feature type="transmembrane region" description="Helical" evidence="2">
    <location>
        <begin position="53"/>
        <end position="76"/>
    </location>
</feature>
<evidence type="ECO:0000256" key="1">
    <source>
        <dbReference type="ARBA" id="ARBA00023012"/>
    </source>
</evidence>